<accession>A0A495IN38</accession>
<comment type="caution">
    <text evidence="2">The sequence shown here is derived from an EMBL/GenBank/DDBJ whole genome shotgun (WGS) entry which is preliminary data.</text>
</comment>
<dbReference type="AlphaFoldDB" id="A0A495IN38"/>
<dbReference type="EMBL" id="RBKS01000001">
    <property type="protein sequence ID" value="RKR76586.1"/>
    <property type="molecule type" value="Genomic_DNA"/>
</dbReference>
<dbReference type="RefSeq" id="WP_147430249.1">
    <property type="nucleotide sequence ID" value="NZ_RBKS01000001.1"/>
</dbReference>
<keyword evidence="3" id="KW-1185">Reference proteome</keyword>
<dbReference type="Proteomes" id="UP000280008">
    <property type="component" value="Unassembled WGS sequence"/>
</dbReference>
<feature type="signal peptide" evidence="1">
    <location>
        <begin position="1"/>
        <end position="28"/>
    </location>
</feature>
<evidence type="ECO:0008006" key="4">
    <source>
        <dbReference type="Google" id="ProtNLM"/>
    </source>
</evidence>
<feature type="chain" id="PRO_5039234039" description="Lipoprotein" evidence="1">
    <location>
        <begin position="29"/>
        <end position="165"/>
    </location>
</feature>
<name>A0A495IN38_9MICO</name>
<proteinExistence type="predicted"/>
<organism evidence="2 3">
    <name type="scientific">Frondihabitans australicus</name>
    <dbReference type="NCBI Taxonomy" id="386892"/>
    <lineage>
        <taxon>Bacteria</taxon>
        <taxon>Bacillati</taxon>
        <taxon>Actinomycetota</taxon>
        <taxon>Actinomycetes</taxon>
        <taxon>Micrococcales</taxon>
        <taxon>Microbacteriaceae</taxon>
        <taxon>Frondihabitans</taxon>
    </lineage>
</organism>
<gene>
    <name evidence="2" type="ORF">C8E83_3763</name>
</gene>
<protein>
    <recommendedName>
        <fullName evidence="4">Lipoprotein</fullName>
    </recommendedName>
</protein>
<evidence type="ECO:0000313" key="3">
    <source>
        <dbReference type="Proteomes" id="UP000280008"/>
    </source>
</evidence>
<evidence type="ECO:0000313" key="2">
    <source>
        <dbReference type="EMBL" id="RKR76586.1"/>
    </source>
</evidence>
<sequence>MGTRRARITTGATAAMAASALIAITACTGSPTPHPSPTSTPHTLPASAWPGTTTCDSSGVSAVVEGSSKPVYLLGCAGGLVTHGTPRKVTIHRGQWIYLAAGSTGPFTGGITSSRSTVARVSGNVLRGGVTGTADIRARSGVDCDTRTAPTAASACVLLRVVVTG</sequence>
<reference evidence="2 3" key="1">
    <citation type="submission" date="2018-10" db="EMBL/GenBank/DDBJ databases">
        <title>Sequencing the genomes of 1000 actinobacteria strains.</title>
        <authorList>
            <person name="Klenk H.-P."/>
        </authorList>
    </citation>
    <scope>NUCLEOTIDE SEQUENCE [LARGE SCALE GENOMIC DNA]</scope>
    <source>
        <strain evidence="2 3">DSM 17894</strain>
    </source>
</reference>
<dbReference type="PROSITE" id="PS51257">
    <property type="entry name" value="PROKAR_LIPOPROTEIN"/>
    <property type="match status" value="1"/>
</dbReference>
<evidence type="ECO:0000256" key="1">
    <source>
        <dbReference type="SAM" id="SignalP"/>
    </source>
</evidence>
<keyword evidence="1" id="KW-0732">Signal</keyword>